<dbReference type="EMBL" id="JAHHUM010002882">
    <property type="protein sequence ID" value="KAK5600614.1"/>
    <property type="molecule type" value="Genomic_DNA"/>
</dbReference>
<reference evidence="1 2" key="1">
    <citation type="submission" date="2021-06" db="EMBL/GenBank/DDBJ databases">
        <authorList>
            <person name="Palmer J.M."/>
        </authorList>
    </citation>
    <scope>NUCLEOTIDE SEQUENCE [LARGE SCALE GENOMIC DNA]</scope>
    <source>
        <strain evidence="1 2">MEX-2019</strain>
        <tissue evidence="1">Muscle</tissue>
    </source>
</reference>
<name>A0AAV9QTE7_9TELE</name>
<keyword evidence="2" id="KW-1185">Reference proteome</keyword>
<dbReference type="Proteomes" id="UP001311232">
    <property type="component" value="Unassembled WGS sequence"/>
</dbReference>
<dbReference type="AlphaFoldDB" id="A0AAV9QTE7"/>
<sequence length="141" mass="16149">MESGQSAGAACRRFDRCTSLPHQLEDYRRVVRWLFYAQVFCLLRSFKPSRRWNTPSDVTGLCCAWQPPLRVLRTESATCPPTLFTWTIGVLQPVLRRLMLQSCTRLSPPVDRSPPENLTPDLSARLVPELSNKTLNLRFSV</sequence>
<organism evidence="1 2">
    <name type="scientific">Crenichthys baileyi</name>
    <name type="common">White River springfish</name>
    <dbReference type="NCBI Taxonomy" id="28760"/>
    <lineage>
        <taxon>Eukaryota</taxon>
        <taxon>Metazoa</taxon>
        <taxon>Chordata</taxon>
        <taxon>Craniata</taxon>
        <taxon>Vertebrata</taxon>
        <taxon>Euteleostomi</taxon>
        <taxon>Actinopterygii</taxon>
        <taxon>Neopterygii</taxon>
        <taxon>Teleostei</taxon>
        <taxon>Neoteleostei</taxon>
        <taxon>Acanthomorphata</taxon>
        <taxon>Ovalentaria</taxon>
        <taxon>Atherinomorphae</taxon>
        <taxon>Cyprinodontiformes</taxon>
        <taxon>Goodeidae</taxon>
        <taxon>Crenichthys</taxon>
    </lineage>
</organism>
<evidence type="ECO:0000313" key="2">
    <source>
        <dbReference type="Proteomes" id="UP001311232"/>
    </source>
</evidence>
<protein>
    <submittedName>
        <fullName evidence="1">Uncharacterized protein</fullName>
    </submittedName>
</protein>
<proteinExistence type="predicted"/>
<gene>
    <name evidence="1" type="ORF">CRENBAI_001344</name>
</gene>
<accession>A0AAV9QTE7</accession>
<evidence type="ECO:0000313" key="1">
    <source>
        <dbReference type="EMBL" id="KAK5600614.1"/>
    </source>
</evidence>
<comment type="caution">
    <text evidence="1">The sequence shown here is derived from an EMBL/GenBank/DDBJ whole genome shotgun (WGS) entry which is preliminary data.</text>
</comment>